<dbReference type="InterPro" id="IPR013656">
    <property type="entry name" value="PAS_4"/>
</dbReference>
<evidence type="ECO:0000256" key="3">
    <source>
        <dbReference type="PROSITE-ProRule" id="PRU00169"/>
    </source>
</evidence>
<evidence type="ECO:0000259" key="5">
    <source>
        <dbReference type="PROSITE" id="PS50112"/>
    </source>
</evidence>
<dbReference type="InterPro" id="IPR000700">
    <property type="entry name" value="PAS-assoc_C"/>
</dbReference>
<evidence type="ECO:0000259" key="6">
    <source>
        <dbReference type="PROSITE" id="PS50113"/>
    </source>
</evidence>
<dbReference type="NCBIfam" id="TIGR00229">
    <property type="entry name" value="sensory_box"/>
    <property type="match status" value="1"/>
</dbReference>
<dbReference type="InterPro" id="IPR000014">
    <property type="entry name" value="PAS"/>
</dbReference>
<evidence type="ECO:0000256" key="2">
    <source>
        <dbReference type="ARBA" id="ARBA00023012"/>
    </source>
</evidence>
<proteinExistence type="predicted"/>
<dbReference type="PANTHER" id="PTHR45339:SF1">
    <property type="entry name" value="HYBRID SIGNAL TRANSDUCTION HISTIDINE KINASE J"/>
    <property type="match status" value="1"/>
</dbReference>
<accession>A0A078L111</accession>
<dbReference type="CDD" id="cd00130">
    <property type="entry name" value="PAS"/>
    <property type="match status" value="1"/>
</dbReference>
<dbReference type="InterPro" id="IPR001789">
    <property type="entry name" value="Sig_transdc_resp-reg_receiver"/>
</dbReference>
<feature type="modified residue" description="4-aspartylphosphate" evidence="3">
    <location>
        <position position="228"/>
    </location>
</feature>
<evidence type="ECO:0000259" key="4">
    <source>
        <dbReference type="PROSITE" id="PS50110"/>
    </source>
</evidence>
<dbReference type="PROSITE" id="PS50113">
    <property type="entry name" value="PAC"/>
    <property type="match status" value="1"/>
</dbReference>
<protein>
    <submittedName>
        <fullName evidence="7">Aerobic respiration control sensor protein ArcB</fullName>
    </submittedName>
</protein>
<sequence>MFYTKINFLAKISMKDSVASQIYAKAFAKMDNMLYLIDKDGFLIDCNANLLRFLGCSPADLHSVASIYELMHTQGLWTTEQIQNFQQHDVQAIMSGKSEMEQHAIINNNGAILYFEIVRTPLSDGAGNSLGLAVTFRDITKLKQLSEQVRNLKSQVRYSHRSATNRFVVENPAQVDKLKILLIEDNVIAQKAEKTILMSCKCLTDVVATPSQADELFKPGKYDLVLMDLTLEEGDGYNLTANLRKREQGSSYRVPIIALTGHDPMVVGFNCEDAEMDGILRKPLTLEQANQLIQRYVRHVDVHVKGLREFKQ</sequence>
<dbReference type="SUPFAM" id="SSF55785">
    <property type="entry name" value="PYP-like sensor domain (PAS domain)"/>
    <property type="match status" value="1"/>
</dbReference>
<dbReference type="Gene3D" id="3.40.50.2300">
    <property type="match status" value="1"/>
</dbReference>
<dbReference type="PROSITE" id="PS50110">
    <property type="entry name" value="RESPONSE_REGULATORY"/>
    <property type="match status" value="1"/>
</dbReference>
<dbReference type="SMART" id="SM00091">
    <property type="entry name" value="PAS"/>
    <property type="match status" value="1"/>
</dbReference>
<keyword evidence="8" id="KW-1185">Reference proteome</keyword>
<dbReference type="InterPro" id="IPR035965">
    <property type="entry name" value="PAS-like_dom_sf"/>
</dbReference>
<dbReference type="AlphaFoldDB" id="A0A078L111"/>
<evidence type="ECO:0000313" key="7">
    <source>
        <dbReference type="EMBL" id="CDZ77734.1"/>
    </source>
</evidence>
<evidence type="ECO:0000313" key="8">
    <source>
        <dbReference type="Proteomes" id="UP000044071"/>
    </source>
</evidence>
<dbReference type="SMART" id="SM00448">
    <property type="entry name" value="REC"/>
    <property type="match status" value="1"/>
</dbReference>
<dbReference type="EMBL" id="CCSB01000002">
    <property type="protein sequence ID" value="CDZ77734.1"/>
    <property type="molecule type" value="Genomic_DNA"/>
</dbReference>
<dbReference type="Pfam" id="PF00072">
    <property type="entry name" value="Response_reg"/>
    <property type="match status" value="1"/>
</dbReference>
<keyword evidence="1 3" id="KW-0597">Phosphoprotein</keyword>
<reference evidence="7 8" key="1">
    <citation type="submission" date="2014-06" db="EMBL/GenBank/DDBJ databases">
        <authorList>
            <person name="Urmite Genomes Urmite Genomes"/>
        </authorList>
    </citation>
    <scope>NUCLEOTIDE SEQUENCE [LARGE SCALE GENOMIC DNA]</scope>
</reference>
<dbReference type="InterPro" id="IPR011006">
    <property type="entry name" value="CheY-like_superfamily"/>
</dbReference>
<dbReference type="SUPFAM" id="SSF52172">
    <property type="entry name" value="CheY-like"/>
    <property type="match status" value="1"/>
</dbReference>
<dbReference type="GO" id="GO:0000160">
    <property type="term" value="P:phosphorelay signal transduction system"/>
    <property type="evidence" value="ECO:0007669"/>
    <property type="project" value="UniProtKB-KW"/>
</dbReference>
<name>A0A078L111_9GAMM</name>
<dbReference type="Gene3D" id="3.30.450.20">
    <property type="entry name" value="PAS domain"/>
    <property type="match status" value="1"/>
</dbReference>
<dbReference type="STRING" id="1034943.BN59_02024"/>
<evidence type="ECO:0000256" key="1">
    <source>
        <dbReference type="ARBA" id="ARBA00022553"/>
    </source>
</evidence>
<keyword evidence="2" id="KW-0902">Two-component regulatory system</keyword>
<dbReference type="eggNOG" id="COG0784">
    <property type="taxonomic scope" value="Bacteria"/>
</dbReference>
<organism evidence="7 8">
    <name type="scientific">Legionella massiliensis</name>
    <dbReference type="NCBI Taxonomy" id="1034943"/>
    <lineage>
        <taxon>Bacteria</taxon>
        <taxon>Pseudomonadati</taxon>
        <taxon>Pseudomonadota</taxon>
        <taxon>Gammaproteobacteria</taxon>
        <taxon>Legionellales</taxon>
        <taxon>Legionellaceae</taxon>
        <taxon>Legionella</taxon>
    </lineage>
</organism>
<feature type="domain" description="Response regulatory" evidence="4">
    <location>
        <begin position="179"/>
        <end position="297"/>
    </location>
</feature>
<feature type="domain" description="PAC" evidence="6">
    <location>
        <begin position="99"/>
        <end position="151"/>
    </location>
</feature>
<dbReference type="CDD" id="cd17546">
    <property type="entry name" value="REC_hyHK_CKI1_RcsC-like"/>
    <property type="match status" value="1"/>
</dbReference>
<feature type="domain" description="PAS" evidence="5">
    <location>
        <begin position="19"/>
        <end position="74"/>
    </location>
</feature>
<dbReference type="PROSITE" id="PS50112">
    <property type="entry name" value="PAS"/>
    <property type="match status" value="1"/>
</dbReference>
<dbReference type="Proteomes" id="UP000044071">
    <property type="component" value="Unassembled WGS sequence"/>
</dbReference>
<dbReference type="Pfam" id="PF08448">
    <property type="entry name" value="PAS_4"/>
    <property type="match status" value="1"/>
</dbReference>
<dbReference type="PANTHER" id="PTHR45339">
    <property type="entry name" value="HYBRID SIGNAL TRANSDUCTION HISTIDINE KINASE J"/>
    <property type="match status" value="1"/>
</dbReference>
<gene>
    <name evidence="7" type="primary">arcB_2</name>
    <name evidence="7" type="ORF">BN59_02024</name>
</gene>